<dbReference type="AlphaFoldDB" id="A0A329SCK4"/>
<protein>
    <submittedName>
        <fullName evidence="2">Uncharacterized protein</fullName>
    </submittedName>
</protein>
<keyword evidence="3" id="KW-1185">Reference proteome</keyword>
<feature type="region of interest" description="Disordered" evidence="1">
    <location>
        <begin position="1"/>
        <end position="24"/>
    </location>
</feature>
<sequence>MRGRRRKDDETAEVDGAGATADQPSRMWRELRKEEMNIFAQNNDNMAKMRADGWPFDADQFPPYGWYAGEFGPTYEVLRLADSPLKLLMFFMTSFPLAQKAPSPREGSLVLTCKIRQLWLRELRHEGDCDDYSDD</sequence>
<organism evidence="2 3">
    <name type="scientific">Phytophthora cactorum</name>
    <dbReference type="NCBI Taxonomy" id="29920"/>
    <lineage>
        <taxon>Eukaryota</taxon>
        <taxon>Sar</taxon>
        <taxon>Stramenopiles</taxon>
        <taxon>Oomycota</taxon>
        <taxon>Peronosporomycetes</taxon>
        <taxon>Peronosporales</taxon>
        <taxon>Peronosporaceae</taxon>
        <taxon>Phytophthora</taxon>
    </lineage>
</organism>
<comment type="caution">
    <text evidence="2">The sequence shown here is derived from an EMBL/GenBank/DDBJ whole genome shotgun (WGS) entry which is preliminary data.</text>
</comment>
<dbReference type="OrthoDB" id="89050at2759"/>
<name>A0A329SCK4_9STRA</name>
<gene>
    <name evidence="2" type="ORF">PC110_g9288</name>
</gene>
<dbReference type="VEuPathDB" id="FungiDB:PC110_g9288"/>
<evidence type="ECO:0000313" key="3">
    <source>
        <dbReference type="Proteomes" id="UP000251314"/>
    </source>
</evidence>
<dbReference type="EMBL" id="MJFZ01000202">
    <property type="protein sequence ID" value="RAW34390.1"/>
    <property type="molecule type" value="Genomic_DNA"/>
</dbReference>
<accession>A0A329SCK4</accession>
<reference evidence="2 3" key="1">
    <citation type="submission" date="2018-01" db="EMBL/GenBank/DDBJ databases">
        <title>Draft genome of the strawberry crown rot pathogen Phytophthora cactorum.</title>
        <authorList>
            <person name="Armitage A.D."/>
            <person name="Lysoe E."/>
            <person name="Nellist C.F."/>
            <person name="Harrison R.J."/>
            <person name="Brurberg M.B."/>
        </authorList>
    </citation>
    <scope>NUCLEOTIDE SEQUENCE [LARGE SCALE GENOMIC DNA]</scope>
    <source>
        <strain evidence="2 3">10300</strain>
    </source>
</reference>
<evidence type="ECO:0000313" key="2">
    <source>
        <dbReference type="EMBL" id="RAW34390.1"/>
    </source>
</evidence>
<dbReference type="Proteomes" id="UP000251314">
    <property type="component" value="Unassembled WGS sequence"/>
</dbReference>
<proteinExistence type="predicted"/>
<evidence type="ECO:0000256" key="1">
    <source>
        <dbReference type="SAM" id="MobiDB-lite"/>
    </source>
</evidence>